<dbReference type="RefSeq" id="WP_250859555.1">
    <property type="nucleotide sequence ID" value="NZ_JAGSOJ010000002.1"/>
</dbReference>
<organism evidence="3 4">
    <name type="scientific">Oceanirhabdus seepicola</name>
    <dbReference type="NCBI Taxonomy" id="2828781"/>
    <lineage>
        <taxon>Bacteria</taxon>
        <taxon>Bacillati</taxon>
        <taxon>Bacillota</taxon>
        <taxon>Clostridia</taxon>
        <taxon>Eubacteriales</taxon>
        <taxon>Clostridiaceae</taxon>
        <taxon>Oceanirhabdus</taxon>
    </lineage>
</organism>
<dbReference type="NCBIfam" id="NF037970">
    <property type="entry name" value="vanZ_1"/>
    <property type="match status" value="1"/>
</dbReference>
<feature type="domain" description="VanZ-like" evidence="2">
    <location>
        <begin position="11"/>
        <end position="147"/>
    </location>
</feature>
<feature type="transmembrane region" description="Helical" evidence="1">
    <location>
        <begin position="7"/>
        <end position="24"/>
    </location>
</feature>
<protein>
    <submittedName>
        <fullName evidence="3">VanZ family protein</fullName>
    </submittedName>
</protein>
<feature type="transmembrane region" description="Helical" evidence="1">
    <location>
        <begin position="95"/>
        <end position="112"/>
    </location>
</feature>
<keyword evidence="4" id="KW-1185">Reference proteome</keyword>
<gene>
    <name evidence="3" type="ORF">KDK92_12390</name>
</gene>
<feature type="transmembrane region" description="Helical" evidence="1">
    <location>
        <begin position="69"/>
        <end position="86"/>
    </location>
</feature>
<dbReference type="InterPro" id="IPR006976">
    <property type="entry name" value="VanZ-like"/>
</dbReference>
<comment type="caution">
    <text evidence="3">The sequence shown here is derived from an EMBL/GenBank/DDBJ whole genome shotgun (WGS) entry which is preliminary data.</text>
</comment>
<name>A0A9J6P1B4_9CLOT</name>
<dbReference type="Proteomes" id="UP001056429">
    <property type="component" value="Unassembled WGS sequence"/>
</dbReference>
<dbReference type="InterPro" id="IPR016747">
    <property type="entry name" value="Phosphotransbutyrylase"/>
</dbReference>
<dbReference type="Pfam" id="PF04892">
    <property type="entry name" value="VanZ"/>
    <property type="match status" value="1"/>
</dbReference>
<evidence type="ECO:0000256" key="1">
    <source>
        <dbReference type="SAM" id="Phobius"/>
    </source>
</evidence>
<evidence type="ECO:0000259" key="2">
    <source>
        <dbReference type="Pfam" id="PF04892"/>
    </source>
</evidence>
<proteinExistence type="predicted"/>
<dbReference type="AlphaFoldDB" id="A0A9J6P1B4"/>
<evidence type="ECO:0000313" key="4">
    <source>
        <dbReference type="Proteomes" id="UP001056429"/>
    </source>
</evidence>
<keyword evidence="1" id="KW-0472">Membrane</keyword>
<dbReference type="PIRSF" id="PIRSF019083">
    <property type="entry name" value="UCP019083_VanZ"/>
    <property type="match status" value="1"/>
</dbReference>
<reference evidence="3" key="2">
    <citation type="submission" date="2021-04" db="EMBL/GenBank/DDBJ databases">
        <authorList>
            <person name="Dong X."/>
        </authorList>
    </citation>
    <scope>NUCLEOTIDE SEQUENCE</scope>
    <source>
        <strain evidence="3">ZWT</strain>
    </source>
</reference>
<sequence>MERKRAIRWGMVICWMIVIFMFSSDVAETSNEKSNFIVEIIDAAGVNVESLFKGNIDFFIRKLAHFTEYGILSVLLYRAVTFEYLVRGAKVYTSMLYKKSFVISIIITFIYACTDEFHQLFVLGRDGSLRDVLIDTSGGIFMLLLITQLPVIRNGIKRIFFK</sequence>
<accession>A0A9J6P1B4</accession>
<keyword evidence="1" id="KW-0812">Transmembrane</keyword>
<keyword evidence="1" id="KW-1133">Transmembrane helix</keyword>
<evidence type="ECO:0000313" key="3">
    <source>
        <dbReference type="EMBL" id="MCM1990522.1"/>
    </source>
</evidence>
<feature type="transmembrane region" description="Helical" evidence="1">
    <location>
        <begin position="132"/>
        <end position="152"/>
    </location>
</feature>
<reference evidence="3" key="1">
    <citation type="journal article" date="2021" name="mSystems">
        <title>Bacteria and Archaea Synergistically Convert Glycine Betaine to Biogenic Methane in the Formosa Cold Seep of the South China Sea.</title>
        <authorList>
            <person name="Li L."/>
            <person name="Zhang W."/>
            <person name="Zhang S."/>
            <person name="Song L."/>
            <person name="Sun Q."/>
            <person name="Zhang H."/>
            <person name="Xiang H."/>
            <person name="Dong X."/>
        </authorList>
    </citation>
    <scope>NUCLEOTIDE SEQUENCE</scope>
    <source>
        <strain evidence="3">ZWT</strain>
    </source>
</reference>
<dbReference type="EMBL" id="JAGSOJ010000002">
    <property type="protein sequence ID" value="MCM1990522.1"/>
    <property type="molecule type" value="Genomic_DNA"/>
</dbReference>